<feature type="transmembrane region" description="Helical" evidence="9">
    <location>
        <begin position="469"/>
        <end position="486"/>
    </location>
</feature>
<feature type="transmembrane region" description="Helical" evidence="9">
    <location>
        <begin position="341"/>
        <end position="361"/>
    </location>
</feature>
<keyword evidence="11" id="KW-1185">Reference proteome</keyword>
<dbReference type="InterPro" id="IPR002293">
    <property type="entry name" value="AA/rel_permease1"/>
</dbReference>
<accession>A0ABS5QZJ0</accession>
<evidence type="ECO:0000256" key="9">
    <source>
        <dbReference type="SAM" id="Phobius"/>
    </source>
</evidence>
<evidence type="ECO:0000256" key="5">
    <source>
        <dbReference type="ARBA" id="ARBA00022692"/>
    </source>
</evidence>
<evidence type="ECO:0000256" key="8">
    <source>
        <dbReference type="ARBA" id="ARBA00023136"/>
    </source>
</evidence>
<organism evidence="10 11">
    <name type="scientific">Fructobacillus broussonetiae</name>
    <dbReference type="NCBI Taxonomy" id="2713173"/>
    <lineage>
        <taxon>Bacteria</taxon>
        <taxon>Bacillati</taxon>
        <taxon>Bacillota</taxon>
        <taxon>Bacilli</taxon>
        <taxon>Lactobacillales</taxon>
        <taxon>Lactobacillaceae</taxon>
        <taxon>Fructobacillus</taxon>
    </lineage>
</organism>
<evidence type="ECO:0000256" key="7">
    <source>
        <dbReference type="ARBA" id="ARBA00022989"/>
    </source>
</evidence>
<name>A0ABS5QZJ0_9LACO</name>
<evidence type="ECO:0000256" key="6">
    <source>
        <dbReference type="ARBA" id="ARBA00022970"/>
    </source>
</evidence>
<feature type="transmembrane region" description="Helical" evidence="9">
    <location>
        <begin position="159"/>
        <end position="179"/>
    </location>
</feature>
<evidence type="ECO:0000313" key="11">
    <source>
        <dbReference type="Proteomes" id="UP001519504"/>
    </source>
</evidence>
<keyword evidence="8 9" id="KW-0472">Membrane</keyword>
<evidence type="ECO:0000256" key="3">
    <source>
        <dbReference type="ARBA" id="ARBA00022448"/>
    </source>
</evidence>
<feature type="transmembrane region" description="Helical" evidence="9">
    <location>
        <begin position="87"/>
        <end position="109"/>
    </location>
</feature>
<dbReference type="Pfam" id="PF13520">
    <property type="entry name" value="AA_permease_2"/>
    <property type="match status" value="1"/>
</dbReference>
<gene>
    <name evidence="10" type="ORF">G6R29_00290</name>
</gene>
<feature type="transmembrane region" description="Helical" evidence="9">
    <location>
        <begin position="432"/>
        <end position="449"/>
    </location>
</feature>
<evidence type="ECO:0000256" key="4">
    <source>
        <dbReference type="ARBA" id="ARBA00022475"/>
    </source>
</evidence>
<evidence type="ECO:0000313" key="10">
    <source>
        <dbReference type="EMBL" id="MBS9338075.1"/>
    </source>
</evidence>
<feature type="transmembrane region" description="Helical" evidence="9">
    <location>
        <begin position="284"/>
        <end position="312"/>
    </location>
</feature>
<feature type="transmembrane region" description="Helical" evidence="9">
    <location>
        <begin position="129"/>
        <end position="147"/>
    </location>
</feature>
<keyword evidence="5 9" id="KW-0812">Transmembrane</keyword>
<dbReference type="PANTHER" id="PTHR42770:SF4">
    <property type="entry name" value="ARGININE_ORNITHINE ANTIPORTER-RELATED"/>
    <property type="match status" value="1"/>
</dbReference>
<dbReference type="Proteomes" id="UP001519504">
    <property type="component" value="Unassembled WGS sequence"/>
</dbReference>
<dbReference type="Gene3D" id="1.20.1740.10">
    <property type="entry name" value="Amino acid/polyamine transporter I"/>
    <property type="match status" value="1"/>
</dbReference>
<keyword evidence="7 9" id="KW-1133">Transmembrane helix</keyword>
<comment type="caution">
    <text evidence="10">The sequence shown here is derived from an EMBL/GenBank/DDBJ whole genome shotgun (WGS) entry which is preliminary data.</text>
</comment>
<feature type="transmembrane region" description="Helical" evidence="9">
    <location>
        <begin position="12"/>
        <end position="29"/>
    </location>
</feature>
<keyword evidence="6" id="KW-0029">Amino-acid transport</keyword>
<proteinExistence type="inferred from homology"/>
<protein>
    <submittedName>
        <fullName evidence="10">Amino acid permease</fullName>
    </submittedName>
</protein>
<feature type="transmembrane region" description="Helical" evidence="9">
    <location>
        <begin position="367"/>
        <end position="387"/>
    </location>
</feature>
<evidence type="ECO:0000256" key="2">
    <source>
        <dbReference type="ARBA" id="ARBA00008220"/>
    </source>
</evidence>
<feature type="transmembrane region" description="Helical" evidence="9">
    <location>
        <begin position="408"/>
        <end position="426"/>
    </location>
</feature>
<dbReference type="EMBL" id="JAAMFK010000001">
    <property type="protein sequence ID" value="MBS9338075.1"/>
    <property type="molecule type" value="Genomic_DNA"/>
</dbReference>
<dbReference type="PIRSF" id="PIRSF006060">
    <property type="entry name" value="AA_transporter"/>
    <property type="match status" value="1"/>
</dbReference>
<sequence>MLATKQAKKLGTIGLIGLIVPAMIGGGAYDLPQNMASNAGLIGQLLGWAVSGAIIWCLVYSFLFLSKLRPDYTSGLYMYAEDGFGKFTGFFVSWGYWICECFANVTYAVLLASTLDAFFPGVFKGGNNLNSIILGTVILWLMTALVLKGIQGASWVDNISTAVILLSLVFFIVSMIFVFDPQTFTTNIMGSETISHLQDTNIGSLFHQIKNTMMVTLWVFGGVEGAVVLSGNAKSQKNVRDATKWGFIICLIIYAAVSVLALGFRSYGEIANMASPSTGALLSIIYGPIGRLVIGISVIIAVLASWLTWVLLLSEMPRAAAKSGTFPQSFKKVNKNNMPSYSIVVSTIVMQVILFSTAFAGKAFNTMLTIVGTMTVPPYLISMMYLFKISLNKESFNPSGAQITFSRTKPLVYSFLAILGTLYMGYSAGVKYTALSFIIYALGIPVYMWARKHIPSETHSTIFTKYEKIFIICILAVAIISLLIMYA</sequence>
<comment type="similarity">
    <text evidence="2">Belongs to the amino acid-polyamine-organocation (APC) superfamily. Basic amino acid/polyamine antiporter (APA) (TC 2.A.3.2) family.</text>
</comment>
<dbReference type="NCBIfam" id="TIGR00905">
    <property type="entry name" value="2A0302"/>
    <property type="match status" value="1"/>
</dbReference>
<dbReference type="InterPro" id="IPR050367">
    <property type="entry name" value="APC_superfamily"/>
</dbReference>
<dbReference type="PANTHER" id="PTHR42770">
    <property type="entry name" value="AMINO ACID TRANSPORTER-RELATED"/>
    <property type="match status" value="1"/>
</dbReference>
<comment type="subcellular location">
    <subcellularLocation>
        <location evidence="1">Cell membrane</location>
        <topology evidence="1">Multi-pass membrane protein</topology>
    </subcellularLocation>
</comment>
<keyword evidence="3" id="KW-0813">Transport</keyword>
<keyword evidence="4" id="KW-1003">Cell membrane</keyword>
<feature type="transmembrane region" description="Helical" evidence="9">
    <location>
        <begin position="215"/>
        <end position="233"/>
    </location>
</feature>
<feature type="transmembrane region" description="Helical" evidence="9">
    <location>
        <begin position="245"/>
        <end position="264"/>
    </location>
</feature>
<reference evidence="10 11" key="1">
    <citation type="submission" date="2020-02" db="EMBL/GenBank/DDBJ databases">
        <title>Fructobacillus sp. isolated from paper mulberry of Taiwan.</title>
        <authorList>
            <person name="Lin S.-T."/>
        </authorList>
    </citation>
    <scope>NUCLEOTIDE SEQUENCE [LARGE SCALE GENOMIC DNA]</scope>
    <source>
        <strain evidence="10 11">M2-14</strain>
    </source>
</reference>
<dbReference type="InterPro" id="IPR004754">
    <property type="entry name" value="Amino_acid_antiprt"/>
</dbReference>
<evidence type="ECO:0000256" key="1">
    <source>
        <dbReference type="ARBA" id="ARBA00004651"/>
    </source>
</evidence>
<feature type="transmembrane region" description="Helical" evidence="9">
    <location>
        <begin position="41"/>
        <end position="66"/>
    </location>
</feature>